<evidence type="ECO:0000313" key="6">
    <source>
        <dbReference type="Proteomes" id="UP000646946"/>
    </source>
</evidence>
<evidence type="ECO:0000256" key="2">
    <source>
        <dbReference type="ARBA" id="ARBA00022692"/>
    </source>
</evidence>
<dbReference type="InterPro" id="IPR001733">
    <property type="entry name" value="Peptidase_S26B"/>
</dbReference>
<dbReference type="GO" id="GO:0016020">
    <property type="term" value="C:membrane"/>
    <property type="evidence" value="ECO:0007669"/>
    <property type="project" value="UniProtKB-SubCell"/>
</dbReference>
<comment type="subcellular location">
    <subcellularLocation>
        <location evidence="1">Membrane</location>
    </subcellularLocation>
</comment>
<dbReference type="EC" id="3.4.21.89" evidence="5"/>
<dbReference type="AlphaFoldDB" id="A0A832XGA8"/>
<keyword evidence="5" id="KW-0378">Hydrolase</keyword>
<evidence type="ECO:0000256" key="1">
    <source>
        <dbReference type="ARBA" id="ARBA00004370"/>
    </source>
</evidence>
<dbReference type="Proteomes" id="UP000646946">
    <property type="component" value="Unassembled WGS sequence"/>
</dbReference>
<dbReference type="EMBL" id="DVAB01000004">
    <property type="protein sequence ID" value="HIJ99978.1"/>
    <property type="molecule type" value="Genomic_DNA"/>
</dbReference>
<name>A0A832XGA8_9ARCH</name>
<evidence type="ECO:0000313" key="5">
    <source>
        <dbReference type="EMBL" id="HIJ99978.1"/>
    </source>
</evidence>
<keyword evidence="4" id="KW-0472">Membrane</keyword>
<dbReference type="GO" id="GO:0009003">
    <property type="term" value="F:signal peptidase activity"/>
    <property type="evidence" value="ECO:0007669"/>
    <property type="project" value="UniProtKB-EC"/>
</dbReference>
<dbReference type="InterPro" id="IPR036286">
    <property type="entry name" value="LexA/Signal_pep-like_sf"/>
</dbReference>
<keyword evidence="6" id="KW-1185">Reference proteome</keyword>
<proteinExistence type="predicted"/>
<keyword evidence="3" id="KW-1133">Transmembrane helix</keyword>
<evidence type="ECO:0000256" key="3">
    <source>
        <dbReference type="ARBA" id="ARBA00022989"/>
    </source>
</evidence>
<dbReference type="PANTHER" id="PTHR10806:SF6">
    <property type="entry name" value="SIGNAL PEPTIDASE COMPLEX CATALYTIC SUBUNIT SEC11"/>
    <property type="match status" value="1"/>
</dbReference>
<dbReference type="NCBIfam" id="TIGR02228">
    <property type="entry name" value="sigpep_I_arch"/>
    <property type="match status" value="1"/>
</dbReference>
<dbReference type="PANTHER" id="PTHR10806">
    <property type="entry name" value="SIGNAL PEPTIDASE COMPLEX CATALYTIC SUBUNIT SEC11"/>
    <property type="match status" value="1"/>
</dbReference>
<accession>A0A832XGA8</accession>
<dbReference type="GO" id="GO:0004252">
    <property type="term" value="F:serine-type endopeptidase activity"/>
    <property type="evidence" value="ECO:0007669"/>
    <property type="project" value="InterPro"/>
</dbReference>
<dbReference type="GO" id="GO:0006465">
    <property type="term" value="P:signal peptide processing"/>
    <property type="evidence" value="ECO:0007669"/>
    <property type="project" value="InterPro"/>
</dbReference>
<dbReference type="InterPro" id="IPR019533">
    <property type="entry name" value="Peptidase_S26"/>
</dbReference>
<evidence type="ECO:0000256" key="4">
    <source>
        <dbReference type="ARBA" id="ARBA00023136"/>
    </source>
</evidence>
<sequence length="128" mass="14251">MEHAQPQDTFTPHFEGKNFTAEQIKNLPFDDGIRMGDIVVVRGVPLNEIKVGDVIVYKFPGREPIIHRVVEITEDGLITKGDNNRNIDQVNEGIAAPIKAENLKGKAVLHIPLLGYVKIIYLKIIGRG</sequence>
<reference evidence="5 6" key="1">
    <citation type="journal article" name="Nat. Commun.">
        <title>Undinarchaeota illuminate DPANN phylogeny and the impact of gene transfer on archaeal evolution.</title>
        <authorList>
            <person name="Dombrowski N."/>
            <person name="Williams T.A."/>
            <person name="Sun J."/>
            <person name="Woodcroft B.J."/>
            <person name="Lee J.H."/>
            <person name="Minh B.Q."/>
            <person name="Rinke C."/>
            <person name="Spang A."/>
        </authorList>
    </citation>
    <scope>NUCLEOTIDE SEQUENCE [LARGE SCALE GENOMIC DNA]</scope>
    <source>
        <strain evidence="5">MAG_bin1129</strain>
    </source>
</reference>
<comment type="caution">
    <text evidence="5">The sequence shown here is derived from an EMBL/GenBank/DDBJ whole genome shotgun (WGS) entry which is preliminary data.</text>
</comment>
<dbReference type="CDD" id="cd06530">
    <property type="entry name" value="S26_SPase_I"/>
    <property type="match status" value="1"/>
</dbReference>
<gene>
    <name evidence="5" type="ORF">H1016_00380</name>
</gene>
<organism evidence="5 6">
    <name type="scientific">Candidatus Naiadarchaeum limnaeum</name>
    <dbReference type="NCBI Taxonomy" id="2756139"/>
    <lineage>
        <taxon>Archaea</taxon>
        <taxon>Candidatus Undinarchaeota</taxon>
        <taxon>Candidatus Undinarchaeia</taxon>
        <taxon>Candidatus Naiadarchaeales</taxon>
        <taxon>Candidatus Naiadarchaeaceae</taxon>
        <taxon>Candidatus Naiadarchaeum</taxon>
    </lineage>
</organism>
<protein>
    <submittedName>
        <fullName evidence="5">Signal peptidase I</fullName>
        <ecNumber evidence="5">3.4.21.89</ecNumber>
    </submittedName>
</protein>
<keyword evidence="2" id="KW-0812">Transmembrane</keyword>
<dbReference type="SUPFAM" id="SSF51306">
    <property type="entry name" value="LexA/Signal peptidase"/>
    <property type="match status" value="1"/>
</dbReference>